<dbReference type="NCBIfam" id="NF005457">
    <property type="entry name" value="PRK07051.1"/>
    <property type="match status" value="1"/>
</dbReference>
<keyword evidence="11" id="KW-1185">Reference proteome</keyword>
<reference evidence="10 11" key="1">
    <citation type="submission" date="2019-10" db="EMBL/GenBank/DDBJ databases">
        <title>Bacillus aerolatum sp. nov., isolated from bioaerosol of sport playgrounds.</title>
        <authorList>
            <person name="Chen P."/>
            <person name="Zhang G."/>
        </authorList>
    </citation>
    <scope>NUCLEOTIDE SEQUENCE [LARGE SCALE GENOMIC DNA]</scope>
    <source>
        <strain evidence="10 11">CX253</strain>
    </source>
</reference>
<dbReference type="CDD" id="cd06850">
    <property type="entry name" value="biotinyl_domain"/>
    <property type="match status" value="1"/>
</dbReference>
<dbReference type="SUPFAM" id="SSF51230">
    <property type="entry name" value="Single hybrid motif"/>
    <property type="match status" value="1"/>
</dbReference>
<dbReference type="InterPro" id="IPR011053">
    <property type="entry name" value="Single_hybrid_motif"/>
</dbReference>
<keyword evidence="6 8" id="KW-0275">Fatty acid biosynthesis</keyword>
<dbReference type="Pfam" id="PF00364">
    <property type="entry name" value="Biotin_lipoyl"/>
    <property type="match status" value="1"/>
</dbReference>
<keyword evidence="5 8" id="KW-0443">Lipid metabolism</keyword>
<dbReference type="PROSITE" id="PS00188">
    <property type="entry name" value="BIOTIN"/>
    <property type="match status" value="1"/>
</dbReference>
<dbReference type="InterPro" id="IPR001249">
    <property type="entry name" value="AcCoA_biotinCC"/>
</dbReference>
<dbReference type="PRINTS" id="PR01071">
    <property type="entry name" value="ACOABIOTINCC"/>
</dbReference>
<evidence type="ECO:0000256" key="8">
    <source>
        <dbReference type="RuleBase" id="RU364072"/>
    </source>
</evidence>
<evidence type="ECO:0000256" key="2">
    <source>
        <dbReference type="ARBA" id="ARBA00017562"/>
    </source>
</evidence>
<comment type="pathway">
    <text evidence="1 8">Lipid metabolism; fatty acid biosynthesis.</text>
</comment>
<dbReference type="InterPro" id="IPR001882">
    <property type="entry name" value="Biotin_BS"/>
</dbReference>
<dbReference type="UniPathway" id="UPA00094"/>
<accession>A0A6I1FZI2</accession>
<name>A0A6I1FZI2_9BACI</name>
<dbReference type="Gene3D" id="2.40.50.100">
    <property type="match status" value="1"/>
</dbReference>
<evidence type="ECO:0000313" key="10">
    <source>
        <dbReference type="EMBL" id="KAB7708806.1"/>
    </source>
</evidence>
<evidence type="ECO:0000256" key="1">
    <source>
        <dbReference type="ARBA" id="ARBA00005194"/>
    </source>
</evidence>
<evidence type="ECO:0000259" key="9">
    <source>
        <dbReference type="PROSITE" id="PS50968"/>
    </source>
</evidence>
<evidence type="ECO:0000256" key="6">
    <source>
        <dbReference type="ARBA" id="ARBA00023160"/>
    </source>
</evidence>
<dbReference type="PANTHER" id="PTHR45266">
    <property type="entry name" value="OXALOACETATE DECARBOXYLASE ALPHA CHAIN"/>
    <property type="match status" value="1"/>
</dbReference>
<dbReference type="InterPro" id="IPR050709">
    <property type="entry name" value="Biotin_Carboxyl_Carrier/Decarb"/>
</dbReference>
<dbReference type="InterPro" id="IPR000089">
    <property type="entry name" value="Biotin_lipoyl"/>
</dbReference>
<keyword evidence="4 8" id="KW-0276">Fatty acid metabolism</keyword>
<keyword evidence="3 8" id="KW-0444">Lipid biosynthesis</keyword>
<evidence type="ECO:0000256" key="5">
    <source>
        <dbReference type="ARBA" id="ARBA00023098"/>
    </source>
</evidence>
<evidence type="ECO:0000256" key="7">
    <source>
        <dbReference type="ARBA" id="ARBA00023267"/>
    </source>
</evidence>
<sequence>MKVQEIRELIKLVDQSSIEEFVFESEGSKVEMKKSSGVTYSLAPQTAAVQEPVQAVPVQAVPATTEENPIVQEAPVPEAPKSAAADENLHKITSPMVGTFYQSPSPDADPYVKPGARVSADTVVCIVEAMKLFNEIEAEVNGEIVEILVKDGQLVEYGQPLFSVKPQ</sequence>
<evidence type="ECO:0000256" key="3">
    <source>
        <dbReference type="ARBA" id="ARBA00022516"/>
    </source>
</evidence>
<dbReference type="RefSeq" id="WP_152149333.1">
    <property type="nucleotide sequence ID" value="NZ_WEIO01000001.1"/>
</dbReference>
<proteinExistence type="predicted"/>
<dbReference type="AlphaFoldDB" id="A0A6I1FZI2"/>
<comment type="caution">
    <text evidence="10">The sequence shown here is derived from an EMBL/GenBank/DDBJ whole genome shotgun (WGS) entry which is preliminary data.</text>
</comment>
<evidence type="ECO:0000256" key="4">
    <source>
        <dbReference type="ARBA" id="ARBA00022832"/>
    </source>
</evidence>
<dbReference type="NCBIfam" id="TIGR00531">
    <property type="entry name" value="BCCP"/>
    <property type="match status" value="1"/>
</dbReference>
<keyword evidence="7 8" id="KW-0092">Biotin</keyword>
<dbReference type="GO" id="GO:0003989">
    <property type="term" value="F:acetyl-CoA carboxylase activity"/>
    <property type="evidence" value="ECO:0007669"/>
    <property type="project" value="InterPro"/>
</dbReference>
<dbReference type="GO" id="GO:0009317">
    <property type="term" value="C:acetyl-CoA carboxylase complex"/>
    <property type="evidence" value="ECO:0007669"/>
    <property type="project" value="InterPro"/>
</dbReference>
<dbReference type="PROSITE" id="PS50968">
    <property type="entry name" value="BIOTINYL_LIPOYL"/>
    <property type="match status" value="1"/>
</dbReference>
<dbReference type="Proteomes" id="UP000429595">
    <property type="component" value="Unassembled WGS sequence"/>
</dbReference>
<evidence type="ECO:0000313" key="11">
    <source>
        <dbReference type="Proteomes" id="UP000429595"/>
    </source>
</evidence>
<dbReference type="GO" id="GO:0006633">
    <property type="term" value="P:fatty acid biosynthetic process"/>
    <property type="evidence" value="ECO:0007669"/>
    <property type="project" value="UniProtKB-UniPathway"/>
</dbReference>
<protein>
    <recommendedName>
        <fullName evidence="2 8">Biotin carboxyl carrier protein of acetyl-CoA carboxylase</fullName>
    </recommendedName>
</protein>
<dbReference type="PANTHER" id="PTHR45266:SF3">
    <property type="entry name" value="OXALOACETATE DECARBOXYLASE ALPHA CHAIN"/>
    <property type="match status" value="1"/>
</dbReference>
<gene>
    <name evidence="10" type="primary">accB</name>
    <name evidence="10" type="ORF">F9802_01260</name>
</gene>
<dbReference type="EMBL" id="WEIO01000001">
    <property type="protein sequence ID" value="KAB7708806.1"/>
    <property type="molecule type" value="Genomic_DNA"/>
</dbReference>
<feature type="domain" description="Lipoyl-binding" evidence="9">
    <location>
        <begin position="89"/>
        <end position="165"/>
    </location>
</feature>
<comment type="function">
    <text evidence="8">This protein is a component of the acetyl coenzyme A carboxylase complex; first, biotin carboxylase catalyzes the carboxylation of the carrier protein and then the transcarboxylase transfers the carboxyl group to form malonyl-CoA.</text>
</comment>
<organism evidence="10 11">
    <name type="scientific">Bacillus aerolatus</name>
    <dbReference type="NCBI Taxonomy" id="2653354"/>
    <lineage>
        <taxon>Bacteria</taxon>
        <taxon>Bacillati</taxon>
        <taxon>Bacillota</taxon>
        <taxon>Bacilli</taxon>
        <taxon>Bacillales</taxon>
        <taxon>Bacillaceae</taxon>
        <taxon>Bacillus</taxon>
    </lineage>
</organism>